<keyword evidence="2" id="KW-1185">Reference proteome</keyword>
<evidence type="ECO:0000313" key="1">
    <source>
        <dbReference type="EMBL" id="KAG8554116.1"/>
    </source>
</evidence>
<organism evidence="1 2">
    <name type="scientific">Engystomops pustulosus</name>
    <name type="common">Tungara frog</name>
    <name type="synonym">Physalaemus pustulosus</name>
    <dbReference type="NCBI Taxonomy" id="76066"/>
    <lineage>
        <taxon>Eukaryota</taxon>
        <taxon>Metazoa</taxon>
        <taxon>Chordata</taxon>
        <taxon>Craniata</taxon>
        <taxon>Vertebrata</taxon>
        <taxon>Euteleostomi</taxon>
        <taxon>Amphibia</taxon>
        <taxon>Batrachia</taxon>
        <taxon>Anura</taxon>
        <taxon>Neobatrachia</taxon>
        <taxon>Hyloidea</taxon>
        <taxon>Leptodactylidae</taxon>
        <taxon>Leiuperinae</taxon>
        <taxon>Engystomops</taxon>
    </lineage>
</organism>
<proteinExistence type="predicted"/>
<evidence type="ECO:0000313" key="2">
    <source>
        <dbReference type="Proteomes" id="UP000824782"/>
    </source>
</evidence>
<protein>
    <submittedName>
        <fullName evidence="1">Uncharacterized protein</fullName>
    </submittedName>
</protein>
<comment type="caution">
    <text evidence="1">The sequence shown here is derived from an EMBL/GenBank/DDBJ whole genome shotgun (WGS) entry which is preliminary data.</text>
</comment>
<gene>
    <name evidence="1" type="ORF">GDO81_003669</name>
</gene>
<reference evidence="1" key="1">
    <citation type="thesis" date="2020" institute="ProQuest LLC" country="789 East Eisenhower Parkway, Ann Arbor, MI, USA">
        <title>Comparative Genomics and Chromosome Evolution.</title>
        <authorList>
            <person name="Mudd A.B."/>
        </authorList>
    </citation>
    <scope>NUCLEOTIDE SEQUENCE</scope>
    <source>
        <strain evidence="1">237g6f4</strain>
        <tissue evidence="1">Blood</tissue>
    </source>
</reference>
<name>A0AAV6ZXQ6_ENGPU</name>
<dbReference type="EMBL" id="WNYA01000010">
    <property type="protein sequence ID" value="KAG8554116.1"/>
    <property type="molecule type" value="Genomic_DNA"/>
</dbReference>
<dbReference type="Proteomes" id="UP000824782">
    <property type="component" value="Unassembled WGS sequence"/>
</dbReference>
<dbReference type="AlphaFoldDB" id="A0AAV6ZXQ6"/>
<sequence length="79" mass="8668">MGEIYMVSPSVVLSGVSVCYRKSKSMAGLLSDPLLTSYKVFCGEVLELIETPAFLRQWHRRRSVGHVSKTKGNGGHSTP</sequence>
<accession>A0AAV6ZXQ6</accession>